<protein>
    <recommendedName>
        <fullName evidence="2">Sugar-binding protein</fullName>
    </recommendedName>
</protein>
<accession>A0A6S6SV74</accession>
<dbReference type="EMBL" id="CACVAQ010000170">
    <property type="protein sequence ID" value="CAA6810971.1"/>
    <property type="molecule type" value="Genomic_DNA"/>
</dbReference>
<sequence length="383" mass="45564">MHKEKSTIFILTLLLSTCFSFSINAQKLQVKSILHQQYLVNKDGKMALASQVKKEFNLFNKLSLMEESEINKEDKMELTFQEKLSYDPKGRHQNTLKYNGKGILQAESKIYWDEYNNKSKIEQIKYDNGQKTSVAVTYLLEYNSAGQKEQEKFFDTDGKQIKGKIWYYNKQNEINKSLLWVDNYKEPRKEIQSSYKRNSDGDLTQSITTEKINGKEFRKDIRFFSKNYVIEWKTFIEGKLESHFYNEYRDSVIIRTTRQNKRQVLSLEEVKKKQERLEKRTSKNSVPKNNDADIFVTNTEYDPYGNILVTSQSFNDKVITVTQYTYDDYGNQIKLLKVDKEKEIKEETIKEYDEWGNVSKLVYIKNDKPVREDHYTYEYFPND</sequence>
<evidence type="ECO:0000313" key="1">
    <source>
        <dbReference type="EMBL" id="CAA6810971.1"/>
    </source>
</evidence>
<dbReference type="AlphaFoldDB" id="A0A6S6SV74"/>
<organism evidence="1">
    <name type="scientific">uncultured Aureispira sp</name>
    <dbReference type="NCBI Taxonomy" id="1331704"/>
    <lineage>
        <taxon>Bacteria</taxon>
        <taxon>Pseudomonadati</taxon>
        <taxon>Bacteroidota</taxon>
        <taxon>Saprospiria</taxon>
        <taxon>Saprospirales</taxon>
        <taxon>Saprospiraceae</taxon>
        <taxon>Aureispira</taxon>
        <taxon>environmental samples</taxon>
    </lineage>
</organism>
<reference evidence="1" key="1">
    <citation type="submission" date="2020-01" db="EMBL/GenBank/DDBJ databases">
        <authorList>
            <person name="Meier V. D."/>
            <person name="Meier V D."/>
        </authorList>
    </citation>
    <scope>NUCLEOTIDE SEQUENCE</scope>
    <source>
        <strain evidence="1">HLG_WM_MAG_10</strain>
    </source>
</reference>
<name>A0A6S6SV74_9BACT</name>
<proteinExistence type="predicted"/>
<dbReference type="Gene3D" id="2.180.10.10">
    <property type="entry name" value="RHS repeat-associated core"/>
    <property type="match status" value="1"/>
</dbReference>
<gene>
    <name evidence="1" type="ORF">HELGO_WM37646</name>
</gene>
<evidence type="ECO:0008006" key="2">
    <source>
        <dbReference type="Google" id="ProtNLM"/>
    </source>
</evidence>